<sequence length="54" mass="6109">MDKKKKTNQTRGVAPGIDPEDSYGEKATNEEIKHGESTKVTRLINDEYDPSEKE</sequence>
<proteinExistence type="predicted"/>
<protein>
    <recommendedName>
        <fullName evidence="4">DUF4025 domain-containing protein</fullName>
    </recommendedName>
</protein>
<keyword evidence="3" id="KW-1185">Reference proteome</keyword>
<feature type="region of interest" description="Disordered" evidence="1">
    <location>
        <begin position="1"/>
        <end position="54"/>
    </location>
</feature>
<name>A0ABW4W503_9BACI</name>
<comment type="caution">
    <text evidence="2">The sequence shown here is derived from an EMBL/GenBank/DDBJ whole genome shotgun (WGS) entry which is preliminary data.</text>
</comment>
<dbReference type="Proteomes" id="UP001597383">
    <property type="component" value="Unassembled WGS sequence"/>
</dbReference>
<dbReference type="RefSeq" id="WP_377558498.1">
    <property type="nucleotide sequence ID" value="NZ_JBHUHQ010000039.1"/>
</dbReference>
<reference evidence="3" key="1">
    <citation type="journal article" date="2019" name="Int. J. Syst. Evol. Microbiol.">
        <title>The Global Catalogue of Microorganisms (GCM) 10K type strain sequencing project: providing services to taxonomists for standard genome sequencing and annotation.</title>
        <authorList>
            <consortium name="The Broad Institute Genomics Platform"/>
            <consortium name="The Broad Institute Genome Sequencing Center for Infectious Disease"/>
            <person name="Wu L."/>
            <person name="Ma J."/>
        </authorList>
    </citation>
    <scope>NUCLEOTIDE SEQUENCE [LARGE SCALE GENOMIC DNA]</scope>
    <source>
        <strain evidence="3">R28</strain>
    </source>
</reference>
<feature type="compositionally biased region" description="Basic and acidic residues" evidence="1">
    <location>
        <begin position="23"/>
        <end position="39"/>
    </location>
</feature>
<evidence type="ECO:0000313" key="2">
    <source>
        <dbReference type="EMBL" id="MFD2046523.1"/>
    </source>
</evidence>
<dbReference type="EMBL" id="JBHUHQ010000039">
    <property type="protein sequence ID" value="MFD2046523.1"/>
    <property type="molecule type" value="Genomic_DNA"/>
</dbReference>
<evidence type="ECO:0000313" key="3">
    <source>
        <dbReference type="Proteomes" id="UP001597383"/>
    </source>
</evidence>
<evidence type="ECO:0000256" key="1">
    <source>
        <dbReference type="SAM" id="MobiDB-lite"/>
    </source>
</evidence>
<organism evidence="2 3">
    <name type="scientific">Ornithinibacillus salinisoli</name>
    <dbReference type="NCBI Taxonomy" id="1848459"/>
    <lineage>
        <taxon>Bacteria</taxon>
        <taxon>Bacillati</taxon>
        <taxon>Bacillota</taxon>
        <taxon>Bacilli</taxon>
        <taxon>Bacillales</taxon>
        <taxon>Bacillaceae</taxon>
        <taxon>Ornithinibacillus</taxon>
    </lineage>
</organism>
<accession>A0ABW4W503</accession>
<evidence type="ECO:0008006" key="4">
    <source>
        <dbReference type="Google" id="ProtNLM"/>
    </source>
</evidence>
<gene>
    <name evidence="2" type="ORF">ACFSJF_19840</name>
</gene>